<reference evidence="2 3" key="1">
    <citation type="submission" date="2019-12" db="EMBL/GenBank/DDBJ databases">
        <title>Paenibacillus sp. nov. sp. isolated from soil.</title>
        <authorList>
            <person name="Kim J."/>
            <person name="Jeong S.E."/>
            <person name="Jung H.S."/>
            <person name="Jeon C.O."/>
        </authorList>
    </citation>
    <scope>NUCLEOTIDE SEQUENCE [LARGE SCALE GENOMIC DNA]</scope>
    <source>
        <strain evidence="2 3">5J-6</strain>
    </source>
</reference>
<proteinExistence type="predicted"/>
<dbReference type="Proteomes" id="UP000481087">
    <property type="component" value="Unassembled WGS sequence"/>
</dbReference>
<feature type="transmembrane region" description="Helical" evidence="1">
    <location>
        <begin position="12"/>
        <end position="40"/>
    </location>
</feature>
<accession>A0A6L8V7L5</accession>
<evidence type="ECO:0000256" key="1">
    <source>
        <dbReference type="SAM" id="Phobius"/>
    </source>
</evidence>
<keyword evidence="3" id="KW-1185">Reference proteome</keyword>
<evidence type="ECO:0000313" key="3">
    <source>
        <dbReference type="Proteomes" id="UP000481087"/>
    </source>
</evidence>
<dbReference type="AlphaFoldDB" id="A0A6L8V7L5"/>
<feature type="transmembrane region" description="Helical" evidence="1">
    <location>
        <begin position="47"/>
        <end position="64"/>
    </location>
</feature>
<dbReference type="RefSeq" id="WP_161410652.1">
    <property type="nucleotide sequence ID" value="NZ_WTUZ01000039.1"/>
</dbReference>
<evidence type="ECO:0000313" key="2">
    <source>
        <dbReference type="EMBL" id="MZQ86245.1"/>
    </source>
</evidence>
<sequence length="65" mass="7206">MRVTTGKWLGWIGIILAVIGFFYAPVWMGSFAVVLGLICLATPKKGLAWWSVALGVMAFIIPYFR</sequence>
<organism evidence="2 3">
    <name type="scientific">Paenibacillus silvestris</name>
    <dbReference type="NCBI Taxonomy" id="2606219"/>
    <lineage>
        <taxon>Bacteria</taxon>
        <taxon>Bacillati</taxon>
        <taxon>Bacillota</taxon>
        <taxon>Bacilli</taxon>
        <taxon>Bacillales</taxon>
        <taxon>Paenibacillaceae</taxon>
        <taxon>Paenibacillus</taxon>
    </lineage>
</organism>
<keyword evidence="1" id="KW-0472">Membrane</keyword>
<keyword evidence="1" id="KW-1133">Transmembrane helix</keyword>
<gene>
    <name evidence="2" type="ORF">GQF01_29505</name>
</gene>
<name>A0A6L8V7L5_9BACL</name>
<dbReference type="EMBL" id="WTUZ01000039">
    <property type="protein sequence ID" value="MZQ86245.1"/>
    <property type="molecule type" value="Genomic_DNA"/>
</dbReference>
<comment type="caution">
    <text evidence="2">The sequence shown here is derived from an EMBL/GenBank/DDBJ whole genome shotgun (WGS) entry which is preliminary data.</text>
</comment>
<keyword evidence="1" id="KW-0812">Transmembrane</keyword>
<protein>
    <submittedName>
        <fullName evidence="2">C4-dicarboxylate ABC transporter</fullName>
    </submittedName>
</protein>